<sequence length="503" mass="55470">MPGSYEIHPVAIIGGGPIGLSASILLSVRGIKHVLFERRSTTSTLPRSCGINQRTVEVFRKVGIEDAVCAVAGPPEVTGRTAWYTSLGPDGKAIASRDSWGAGQFADEYSKYSPSKYKILPQIRFEPILQQKAQELHPPGVKYRAEVTDVREEGDSHAVLKVRFNGVETEEEFRARFVICADGGRSFTDKLGVRWLGEQNLHNMVTAHFRAPLSQHHPDPSNFITWFTHPDLGGSMKTGFLYQIGPWPFKPETGEEWVFVCMPTATDPERFDSEALEHRIRSTLQLPDLPIEMLSHSPWTVNACYAERYRATKRVFLAGDAAHRIPPWGALGMNTGVQDVANLNWKLDLALQDEAKYDRLLDSYDTERRLVGERVGRSSLHNMRSHALCMDAALGMSAAATPEANRAALAPFFDPAHAEYAAKRAAVQAALKTLDSEFKAPGAEVGWFYPSADFDNEGAANRHGGQLRGDGGLETEFYFPSTIPGHHVPHAAASGGSCCRARW</sequence>
<dbReference type="Pfam" id="PF01494">
    <property type="entry name" value="FAD_binding_3"/>
    <property type="match status" value="1"/>
</dbReference>
<evidence type="ECO:0000313" key="6">
    <source>
        <dbReference type="Proteomes" id="UP000015241"/>
    </source>
</evidence>
<dbReference type="STRING" id="743788.S8G485"/>
<dbReference type="EMBL" id="KE504124">
    <property type="protein sequence ID" value="EPT05065.1"/>
    <property type="molecule type" value="Genomic_DNA"/>
</dbReference>
<evidence type="ECO:0000256" key="2">
    <source>
        <dbReference type="ARBA" id="ARBA00022827"/>
    </source>
</evidence>
<organism evidence="5 6">
    <name type="scientific">Fomitopsis schrenkii</name>
    <name type="common">Brown rot fungus</name>
    <dbReference type="NCBI Taxonomy" id="2126942"/>
    <lineage>
        <taxon>Eukaryota</taxon>
        <taxon>Fungi</taxon>
        <taxon>Dikarya</taxon>
        <taxon>Basidiomycota</taxon>
        <taxon>Agaricomycotina</taxon>
        <taxon>Agaricomycetes</taxon>
        <taxon>Polyporales</taxon>
        <taxon>Fomitopsis</taxon>
    </lineage>
</organism>
<dbReference type="InterPro" id="IPR050641">
    <property type="entry name" value="RIFMO-like"/>
</dbReference>
<keyword evidence="1" id="KW-0285">Flavoprotein</keyword>
<dbReference type="AlphaFoldDB" id="S8G485"/>
<dbReference type="GO" id="GO:0071949">
    <property type="term" value="F:FAD binding"/>
    <property type="evidence" value="ECO:0007669"/>
    <property type="project" value="InterPro"/>
</dbReference>
<dbReference type="InterPro" id="IPR036188">
    <property type="entry name" value="FAD/NAD-bd_sf"/>
</dbReference>
<accession>S8G485</accession>
<dbReference type="OrthoDB" id="2690153at2759"/>
<evidence type="ECO:0000313" key="5">
    <source>
        <dbReference type="EMBL" id="EPT05065.1"/>
    </source>
</evidence>
<dbReference type="PANTHER" id="PTHR43004">
    <property type="entry name" value="TRK SYSTEM POTASSIUM UPTAKE PROTEIN"/>
    <property type="match status" value="1"/>
</dbReference>
<protein>
    <recommendedName>
        <fullName evidence="4">FAD-binding domain-containing protein</fullName>
    </recommendedName>
</protein>
<evidence type="ECO:0000259" key="4">
    <source>
        <dbReference type="Pfam" id="PF01494"/>
    </source>
</evidence>
<dbReference type="Gene3D" id="3.50.50.60">
    <property type="entry name" value="FAD/NAD(P)-binding domain"/>
    <property type="match status" value="1"/>
</dbReference>
<dbReference type="InParanoid" id="S8G485"/>
<dbReference type="SUPFAM" id="SSF51905">
    <property type="entry name" value="FAD/NAD(P)-binding domain"/>
    <property type="match status" value="1"/>
</dbReference>
<name>S8G485_FOMSC</name>
<dbReference type="PANTHER" id="PTHR43004:SF8">
    <property type="entry name" value="FAD-BINDING DOMAIN-CONTAINING PROTEIN-RELATED"/>
    <property type="match status" value="1"/>
</dbReference>
<dbReference type="eggNOG" id="KOG3855">
    <property type="taxonomic scope" value="Eukaryota"/>
</dbReference>
<dbReference type="InterPro" id="IPR002938">
    <property type="entry name" value="FAD-bd"/>
</dbReference>
<dbReference type="Proteomes" id="UP000015241">
    <property type="component" value="Unassembled WGS sequence"/>
</dbReference>
<keyword evidence="2" id="KW-0274">FAD</keyword>
<keyword evidence="6" id="KW-1185">Reference proteome</keyword>
<reference evidence="5 6" key="1">
    <citation type="journal article" date="2012" name="Science">
        <title>The Paleozoic origin of enzymatic lignin decomposition reconstructed from 31 fungal genomes.</title>
        <authorList>
            <person name="Floudas D."/>
            <person name="Binder M."/>
            <person name="Riley R."/>
            <person name="Barry K."/>
            <person name="Blanchette R.A."/>
            <person name="Henrissat B."/>
            <person name="Martinez A.T."/>
            <person name="Otillar R."/>
            <person name="Spatafora J.W."/>
            <person name="Yadav J.S."/>
            <person name="Aerts A."/>
            <person name="Benoit I."/>
            <person name="Boyd A."/>
            <person name="Carlson A."/>
            <person name="Copeland A."/>
            <person name="Coutinho P.M."/>
            <person name="de Vries R.P."/>
            <person name="Ferreira P."/>
            <person name="Findley K."/>
            <person name="Foster B."/>
            <person name="Gaskell J."/>
            <person name="Glotzer D."/>
            <person name="Gorecki P."/>
            <person name="Heitman J."/>
            <person name="Hesse C."/>
            <person name="Hori C."/>
            <person name="Igarashi K."/>
            <person name="Jurgens J.A."/>
            <person name="Kallen N."/>
            <person name="Kersten P."/>
            <person name="Kohler A."/>
            <person name="Kuees U."/>
            <person name="Kumar T.K.A."/>
            <person name="Kuo A."/>
            <person name="LaButti K."/>
            <person name="Larrondo L.F."/>
            <person name="Lindquist E."/>
            <person name="Ling A."/>
            <person name="Lombard V."/>
            <person name="Lucas S."/>
            <person name="Lundell T."/>
            <person name="Martin R."/>
            <person name="McLaughlin D.J."/>
            <person name="Morgenstern I."/>
            <person name="Morin E."/>
            <person name="Murat C."/>
            <person name="Nagy L.G."/>
            <person name="Nolan M."/>
            <person name="Ohm R.A."/>
            <person name="Patyshakuliyeva A."/>
            <person name="Rokas A."/>
            <person name="Ruiz-Duenas F.J."/>
            <person name="Sabat G."/>
            <person name="Salamov A."/>
            <person name="Samejima M."/>
            <person name="Schmutz J."/>
            <person name="Slot J.C."/>
            <person name="St John F."/>
            <person name="Stenlid J."/>
            <person name="Sun H."/>
            <person name="Sun S."/>
            <person name="Syed K."/>
            <person name="Tsang A."/>
            <person name="Wiebenga A."/>
            <person name="Young D."/>
            <person name="Pisabarro A."/>
            <person name="Eastwood D.C."/>
            <person name="Martin F."/>
            <person name="Cullen D."/>
            <person name="Grigoriev I.V."/>
            <person name="Hibbett D.S."/>
        </authorList>
    </citation>
    <scope>NUCLEOTIDE SEQUENCE</scope>
    <source>
        <strain evidence="6">FP-58527</strain>
    </source>
</reference>
<dbReference type="GO" id="GO:0016709">
    <property type="term" value="F:oxidoreductase activity, acting on paired donors, with incorporation or reduction of molecular oxygen, NAD(P)H as one donor, and incorporation of one atom of oxygen"/>
    <property type="evidence" value="ECO:0007669"/>
    <property type="project" value="UniProtKB-ARBA"/>
</dbReference>
<dbReference type="Gene3D" id="3.30.9.10">
    <property type="entry name" value="D-Amino Acid Oxidase, subunit A, domain 2"/>
    <property type="match status" value="1"/>
</dbReference>
<keyword evidence="3" id="KW-0560">Oxidoreductase</keyword>
<proteinExistence type="predicted"/>
<dbReference type="HOGENOM" id="CLU_009665_14_0_1"/>
<evidence type="ECO:0000256" key="3">
    <source>
        <dbReference type="ARBA" id="ARBA00023002"/>
    </source>
</evidence>
<feature type="domain" description="FAD-binding" evidence="4">
    <location>
        <begin position="9"/>
        <end position="376"/>
    </location>
</feature>
<gene>
    <name evidence="5" type="ORF">FOMPIDRAFT_111372</name>
</gene>
<evidence type="ECO:0000256" key="1">
    <source>
        <dbReference type="ARBA" id="ARBA00022630"/>
    </source>
</evidence>
<dbReference type="PRINTS" id="PR00420">
    <property type="entry name" value="RNGMNOXGNASE"/>
</dbReference>